<dbReference type="AlphaFoldDB" id="A0A6A4H4H7"/>
<name>A0A6A4H4H7_9AGAR</name>
<feature type="compositionally biased region" description="Polar residues" evidence="1">
    <location>
        <begin position="93"/>
        <end position="104"/>
    </location>
</feature>
<reference evidence="2" key="1">
    <citation type="journal article" date="2019" name="Environ. Microbiol.">
        <title>Fungal ecological strategies reflected in gene transcription - a case study of two litter decomposers.</title>
        <authorList>
            <person name="Barbi F."/>
            <person name="Kohler A."/>
            <person name="Barry K."/>
            <person name="Baskaran P."/>
            <person name="Daum C."/>
            <person name="Fauchery L."/>
            <person name="Ihrmark K."/>
            <person name="Kuo A."/>
            <person name="LaButti K."/>
            <person name="Lipzen A."/>
            <person name="Morin E."/>
            <person name="Grigoriev I.V."/>
            <person name="Henrissat B."/>
            <person name="Lindahl B."/>
            <person name="Martin F."/>
        </authorList>
    </citation>
    <scope>NUCLEOTIDE SEQUENCE</scope>
    <source>
        <strain evidence="2">JB14</strain>
    </source>
</reference>
<evidence type="ECO:0000256" key="1">
    <source>
        <dbReference type="SAM" id="MobiDB-lite"/>
    </source>
</evidence>
<dbReference type="EMBL" id="ML769590">
    <property type="protein sequence ID" value="KAE9392686.1"/>
    <property type="molecule type" value="Genomic_DNA"/>
</dbReference>
<dbReference type="Proteomes" id="UP000799118">
    <property type="component" value="Unassembled WGS sequence"/>
</dbReference>
<gene>
    <name evidence="2" type="ORF">BT96DRAFT_1000149</name>
</gene>
<accession>A0A6A4H4H7</accession>
<feature type="region of interest" description="Disordered" evidence="1">
    <location>
        <begin position="62"/>
        <end position="107"/>
    </location>
</feature>
<proteinExistence type="predicted"/>
<evidence type="ECO:0000313" key="2">
    <source>
        <dbReference type="EMBL" id="KAE9392686.1"/>
    </source>
</evidence>
<evidence type="ECO:0000313" key="3">
    <source>
        <dbReference type="Proteomes" id="UP000799118"/>
    </source>
</evidence>
<sequence length="213" mass="23564">MLGKTKDGDRFQQAYAFCSLREAVVCQMLNNHPTTAIHDYNPWDDPEEAESLRTALLGLAEEPSVKAESPSPPDLHQDEPERQSTPPPLPTVSAPSTPHHSQSAPFHMQHTPGKFNIFFSPSIAVEVNSPGALSPDCSSPGSSSPSQRLQALEAMKRGRRTLIAEEYTMDQTMAIESMIMTCNSAEDFAEVIQNDYGMNKLRGLDVWNTYKGW</sequence>
<keyword evidence="3" id="KW-1185">Reference proteome</keyword>
<protein>
    <submittedName>
        <fullName evidence="2">Uncharacterized protein</fullName>
    </submittedName>
</protein>
<organism evidence="2 3">
    <name type="scientific">Gymnopus androsaceus JB14</name>
    <dbReference type="NCBI Taxonomy" id="1447944"/>
    <lineage>
        <taxon>Eukaryota</taxon>
        <taxon>Fungi</taxon>
        <taxon>Dikarya</taxon>
        <taxon>Basidiomycota</taxon>
        <taxon>Agaricomycotina</taxon>
        <taxon>Agaricomycetes</taxon>
        <taxon>Agaricomycetidae</taxon>
        <taxon>Agaricales</taxon>
        <taxon>Marasmiineae</taxon>
        <taxon>Omphalotaceae</taxon>
        <taxon>Gymnopus</taxon>
    </lineage>
</organism>